<comment type="caution">
    <text evidence="1">The sequence shown here is derived from an EMBL/GenBank/DDBJ whole genome shotgun (WGS) entry which is preliminary data.</text>
</comment>
<evidence type="ECO:0000313" key="1">
    <source>
        <dbReference type="EMBL" id="ENV71937.1"/>
    </source>
</evidence>
<gene>
    <name evidence="1" type="ORF">F946_01393</name>
</gene>
<reference evidence="1 2" key="1">
    <citation type="submission" date="2013-02" db="EMBL/GenBank/DDBJ databases">
        <title>The Genome Sequence of Acinetobacter johnsonii ANC 3681.</title>
        <authorList>
            <consortium name="The Broad Institute Genome Sequencing Platform"/>
            <consortium name="The Broad Institute Genome Sequencing Center for Infectious Disease"/>
            <person name="Cerqueira G."/>
            <person name="Feldgarden M."/>
            <person name="Courvalin P."/>
            <person name="Perichon B."/>
            <person name="Grillot-Courvalin C."/>
            <person name="Clermont D."/>
            <person name="Rocha E."/>
            <person name="Yoon E.-J."/>
            <person name="Nemec A."/>
            <person name="Walker B."/>
            <person name="Young S.K."/>
            <person name="Zeng Q."/>
            <person name="Gargeya S."/>
            <person name="Fitzgerald M."/>
            <person name="Haas B."/>
            <person name="Abouelleil A."/>
            <person name="Alvarado L."/>
            <person name="Arachchi H.M."/>
            <person name="Berlin A.M."/>
            <person name="Chapman S.B."/>
            <person name="Dewar J."/>
            <person name="Goldberg J."/>
            <person name="Griggs A."/>
            <person name="Gujja S."/>
            <person name="Hansen M."/>
            <person name="Howarth C."/>
            <person name="Imamovic A."/>
            <person name="Larimer J."/>
            <person name="McCowan C."/>
            <person name="Murphy C."/>
            <person name="Neiman D."/>
            <person name="Pearson M."/>
            <person name="Priest M."/>
            <person name="Roberts A."/>
            <person name="Saif S."/>
            <person name="Shea T."/>
            <person name="Sisk P."/>
            <person name="Sykes S."/>
            <person name="Wortman J."/>
            <person name="Nusbaum C."/>
            <person name="Birren B."/>
        </authorList>
    </citation>
    <scope>NUCLEOTIDE SEQUENCE [LARGE SCALE GENOMIC DNA]</scope>
    <source>
        <strain evidence="1 2">ANC 3681</strain>
    </source>
</reference>
<dbReference type="Proteomes" id="UP000018444">
    <property type="component" value="Unassembled WGS sequence"/>
</dbReference>
<proteinExistence type="predicted"/>
<dbReference type="RefSeq" id="WP_004980529.1">
    <property type="nucleotide sequence ID" value="NZ_KB849705.1"/>
</dbReference>
<dbReference type="AlphaFoldDB" id="N9BE84"/>
<dbReference type="EMBL" id="APPZ01000007">
    <property type="protein sequence ID" value="ENV71937.1"/>
    <property type="molecule type" value="Genomic_DNA"/>
</dbReference>
<organism evidence="1 2">
    <name type="scientific">Acinetobacter johnsonii ANC 3681</name>
    <dbReference type="NCBI Taxonomy" id="1217662"/>
    <lineage>
        <taxon>Bacteria</taxon>
        <taxon>Pseudomonadati</taxon>
        <taxon>Pseudomonadota</taxon>
        <taxon>Gammaproteobacteria</taxon>
        <taxon>Moraxellales</taxon>
        <taxon>Moraxellaceae</taxon>
        <taxon>Acinetobacter</taxon>
    </lineage>
</organism>
<dbReference type="InterPro" id="IPR024530">
    <property type="entry name" value="QSregVF_b"/>
</dbReference>
<dbReference type="HOGENOM" id="CLU_2462075_0_0_6"/>
<evidence type="ECO:0000313" key="2">
    <source>
        <dbReference type="Proteomes" id="UP000018444"/>
    </source>
</evidence>
<name>N9BE84_ACIJO</name>
<accession>N9BE84</accession>
<dbReference type="Pfam" id="PF12843">
    <property type="entry name" value="QSregVF_b"/>
    <property type="match status" value="1"/>
</dbReference>
<sequence>MTTSTNSQEVINFGKHKGTALIDLDQPYVRWLLKQESLNGDLRKSLESLPWVKEAQRRKKLAQDLQRTHIPLSERRAFKRRMGWVGSR</sequence>
<dbReference type="GeneID" id="56338581"/>
<protein>
    <submittedName>
        <fullName evidence="1">Uncharacterized protein</fullName>
    </submittedName>
</protein>
<dbReference type="PATRIC" id="fig|1217662.4.peg.1346"/>